<keyword evidence="1" id="KW-0812">Transmembrane</keyword>
<evidence type="ECO:0000313" key="4">
    <source>
        <dbReference type="EMBL" id="CAE6452057.1"/>
    </source>
</evidence>
<organism evidence="4 5">
    <name type="scientific">Rhizoctonia solani</name>
    <dbReference type="NCBI Taxonomy" id="456999"/>
    <lineage>
        <taxon>Eukaryota</taxon>
        <taxon>Fungi</taxon>
        <taxon>Dikarya</taxon>
        <taxon>Basidiomycota</taxon>
        <taxon>Agaricomycotina</taxon>
        <taxon>Agaricomycetes</taxon>
        <taxon>Cantharellales</taxon>
        <taxon>Ceratobasidiaceae</taxon>
        <taxon>Rhizoctonia</taxon>
    </lineage>
</organism>
<evidence type="ECO:0000313" key="5">
    <source>
        <dbReference type="Proteomes" id="UP000663861"/>
    </source>
</evidence>
<name>A0A8H3BBY4_9AGAM</name>
<accession>A0A8H3BBY4</accession>
<dbReference type="Proteomes" id="UP000663888">
    <property type="component" value="Unassembled WGS sequence"/>
</dbReference>
<comment type="caution">
    <text evidence="4">The sequence shown here is derived from an EMBL/GenBank/DDBJ whole genome shotgun (WGS) entry which is preliminary data.</text>
</comment>
<evidence type="ECO:0000256" key="1">
    <source>
        <dbReference type="SAM" id="Phobius"/>
    </source>
</evidence>
<feature type="signal peptide" evidence="2">
    <location>
        <begin position="1"/>
        <end position="42"/>
    </location>
</feature>
<keyword evidence="2" id="KW-0732">Signal</keyword>
<feature type="transmembrane region" description="Helical" evidence="1">
    <location>
        <begin position="28"/>
        <end position="47"/>
    </location>
</feature>
<keyword evidence="1" id="KW-1133">Transmembrane helix</keyword>
<dbReference type="EMBL" id="CAJMWX010001038">
    <property type="protein sequence ID" value="CAE6449231.1"/>
    <property type="molecule type" value="Genomic_DNA"/>
</dbReference>
<evidence type="ECO:0000313" key="3">
    <source>
        <dbReference type="EMBL" id="CAE6449231.1"/>
    </source>
</evidence>
<sequence length="88" mass="9401">MSPHCLTLSLGPVSHHSAATTMLFSPKSIVLALMAFVVAAGAVPTTLDERCHHTDRVCNPHTAATCPRCCYAEQCIGRPCEVNCDLYG</sequence>
<protein>
    <submittedName>
        <fullName evidence="4">Uncharacterized protein</fullName>
    </submittedName>
</protein>
<keyword evidence="1" id="KW-0472">Membrane</keyword>
<dbReference type="EMBL" id="CAJMWY010000931">
    <property type="protein sequence ID" value="CAE6452057.1"/>
    <property type="molecule type" value="Genomic_DNA"/>
</dbReference>
<proteinExistence type="predicted"/>
<dbReference type="AlphaFoldDB" id="A0A8H3BBY4"/>
<gene>
    <name evidence="4" type="ORF">RDB_LOCUS56042</name>
    <name evidence="3" type="ORF">RDB_LOCUS65961</name>
</gene>
<feature type="chain" id="PRO_5039836833" evidence="2">
    <location>
        <begin position="43"/>
        <end position="88"/>
    </location>
</feature>
<dbReference type="Proteomes" id="UP000663861">
    <property type="component" value="Unassembled WGS sequence"/>
</dbReference>
<reference evidence="4" key="1">
    <citation type="submission" date="2021-01" db="EMBL/GenBank/DDBJ databases">
        <authorList>
            <person name="Kaushik A."/>
        </authorList>
    </citation>
    <scope>NUCLEOTIDE SEQUENCE</scope>
    <source>
        <strain evidence="3">AG4-R118</strain>
        <strain evidence="4">AG4-RS23</strain>
    </source>
</reference>
<evidence type="ECO:0000256" key="2">
    <source>
        <dbReference type="SAM" id="SignalP"/>
    </source>
</evidence>